<dbReference type="PANTHER" id="PTHR23511">
    <property type="entry name" value="SYNAPTIC VESICLE GLYCOPROTEIN 2"/>
    <property type="match status" value="1"/>
</dbReference>
<dbReference type="Pfam" id="PF00083">
    <property type="entry name" value="Sugar_tr"/>
    <property type="match status" value="1"/>
</dbReference>
<dbReference type="RefSeq" id="WP_148603289.1">
    <property type="nucleotide sequence ID" value="NZ_RXYB01000007.1"/>
</dbReference>
<dbReference type="Proteomes" id="UP000653358">
    <property type="component" value="Unassembled WGS sequence"/>
</dbReference>
<comment type="caution">
    <text evidence="8">The sequence shown here is derived from an EMBL/GenBank/DDBJ whole genome shotgun (WGS) entry which is preliminary data.</text>
</comment>
<keyword evidence="4 6" id="KW-1133">Transmembrane helix</keyword>
<feature type="transmembrane region" description="Helical" evidence="6">
    <location>
        <begin position="111"/>
        <end position="133"/>
    </location>
</feature>
<feature type="transmembrane region" description="Helical" evidence="6">
    <location>
        <begin position="321"/>
        <end position="338"/>
    </location>
</feature>
<comment type="subcellular location">
    <subcellularLocation>
        <location evidence="1">Cell membrane</location>
        <topology evidence="1">Multi-pass membrane protein</topology>
    </subcellularLocation>
</comment>
<reference evidence="8 9" key="1">
    <citation type="journal article" date="2020" name="mSystems">
        <title>Defining Genomic and Predicted Metabolic Features of the Acetobacterium Genus.</title>
        <authorList>
            <person name="Ross D.E."/>
            <person name="Marshall C.W."/>
            <person name="Gulliver D."/>
            <person name="May H.D."/>
            <person name="Norman R.S."/>
        </authorList>
    </citation>
    <scope>NUCLEOTIDE SEQUENCE [LARGE SCALE GENOMIC DNA]</scope>
    <source>
        <strain evidence="8 9">DSM 9173</strain>
    </source>
</reference>
<evidence type="ECO:0000256" key="2">
    <source>
        <dbReference type="ARBA" id="ARBA00022448"/>
    </source>
</evidence>
<evidence type="ECO:0000256" key="6">
    <source>
        <dbReference type="SAM" id="Phobius"/>
    </source>
</evidence>
<dbReference type="InterPro" id="IPR005828">
    <property type="entry name" value="MFS_sugar_transport-like"/>
</dbReference>
<name>A0ABR6WIK4_9FIRM</name>
<evidence type="ECO:0000256" key="4">
    <source>
        <dbReference type="ARBA" id="ARBA00022989"/>
    </source>
</evidence>
<keyword evidence="5 6" id="KW-0472">Membrane</keyword>
<evidence type="ECO:0000256" key="3">
    <source>
        <dbReference type="ARBA" id="ARBA00022692"/>
    </source>
</evidence>
<feature type="transmembrane region" description="Helical" evidence="6">
    <location>
        <begin position="293"/>
        <end position="312"/>
    </location>
</feature>
<dbReference type="CDD" id="cd17316">
    <property type="entry name" value="MFS_SV2_like"/>
    <property type="match status" value="1"/>
</dbReference>
<keyword evidence="2" id="KW-0813">Transport</keyword>
<dbReference type="InterPro" id="IPR036259">
    <property type="entry name" value="MFS_trans_sf"/>
</dbReference>
<feature type="transmembrane region" description="Helical" evidence="6">
    <location>
        <begin position="413"/>
        <end position="432"/>
    </location>
</feature>
<dbReference type="Gene3D" id="1.20.1250.20">
    <property type="entry name" value="MFS general substrate transporter like domains"/>
    <property type="match status" value="1"/>
</dbReference>
<keyword evidence="9" id="KW-1185">Reference proteome</keyword>
<feature type="transmembrane region" description="Helical" evidence="6">
    <location>
        <begin position="145"/>
        <end position="167"/>
    </location>
</feature>
<dbReference type="InterPro" id="IPR005829">
    <property type="entry name" value="Sugar_transporter_CS"/>
</dbReference>
<dbReference type="InterPro" id="IPR020846">
    <property type="entry name" value="MFS_dom"/>
</dbReference>
<evidence type="ECO:0000313" key="9">
    <source>
        <dbReference type="Proteomes" id="UP000653358"/>
    </source>
</evidence>
<dbReference type="PROSITE" id="PS50850">
    <property type="entry name" value="MFS"/>
    <property type="match status" value="1"/>
</dbReference>
<evidence type="ECO:0000313" key="8">
    <source>
        <dbReference type="EMBL" id="MBC3796337.1"/>
    </source>
</evidence>
<feature type="transmembrane region" description="Helical" evidence="6">
    <location>
        <begin position="53"/>
        <end position="74"/>
    </location>
</feature>
<proteinExistence type="predicted"/>
<dbReference type="PROSITE" id="PS00217">
    <property type="entry name" value="SUGAR_TRANSPORT_2"/>
    <property type="match status" value="1"/>
</dbReference>
<keyword evidence="3 6" id="KW-0812">Transmembrane</keyword>
<feature type="transmembrane region" description="Helical" evidence="6">
    <location>
        <begin position="344"/>
        <end position="366"/>
    </location>
</feature>
<accession>A0ABR6WIK4</accession>
<evidence type="ECO:0000256" key="1">
    <source>
        <dbReference type="ARBA" id="ARBA00004651"/>
    </source>
</evidence>
<dbReference type="EMBL" id="WJBB01000004">
    <property type="protein sequence ID" value="MBC3796337.1"/>
    <property type="molecule type" value="Genomic_DNA"/>
</dbReference>
<feature type="transmembrane region" description="Helical" evidence="6">
    <location>
        <begin position="256"/>
        <end position="273"/>
    </location>
</feature>
<feature type="transmembrane region" description="Helical" evidence="6">
    <location>
        <begin position="378"/>
        <end position="401"/>
    </location>
</feature>
<evidence type="ECO:0000256" key="5">
    <source>
        <dbReference type="ARBA" id="ARBA00023136"/>
    </source>
</evidence>
<dbReference type="PROSITE" id="PS00216">
    <property type="entry name" value="SUGAR_TRANSPORT_1"/>
    <property type="match status" value="1"/>
</dbReference>
<dbReference type="SUPFAM" id="SSF103473">
    <property type="entry name" value="MFS general substrate transporter"/>
    <property type="match status" value="1"/>
</dbReference>
<feature type="transmembrane region" description="Helical" evidence="6">
    <location>
        <begin position="86"/>
        <end position="105"/>
    </location>
</feature>
<gene>
    <name evidence="8" type="ORF">GH807_04635</name>
</gene>
<feature type="domain" description="Major facilitator superfamily (MFS) profile" evidence="7">
    <location>
        <begin position="20"/>
        <end position="436"/>
    </location>
</feature>
<dbReference type="PANTHER" id="PTHR23511:SF5">
    <property type="entry name" value="MAJOR FACILITATOR-TYPE TRANSPORTER HXNZ-RELATED"/>
    <property type="match status" value="1"/>
</dbReference>
<evidence type="ECO:0000259" key="7">
    <source>
        <dbReference type="PROSITE" id="PS50850"/>
    </source>
</evidence>
<sequence>MINIASRIDQLPMTPMLKKILLLTGIGWMFDAMDQGMVSGVMAAIGKEWVLSTGQIGLLGSIGMLGMILGAALSGMAADKWGRKSVIMWTLVIYGIASILSGFAVNFTMLLILRFLTGFGLGGELPAASTLVSEYSPTKIRGRNVILLESFWAWGWIIAAFVAYMLIPIYGWRIAFFVGGVPALFAAFFRMAVPESPRYLQSVGKTNEAEDLVMKMEKQANITSQAKSDQTEERTDNNIKTSFFDLWSKKYIRSTIVLWVIWFGINFGYYGFVLWTPSLLVARGFDLTKSFEFTLIMCLAQLPGYFSAAYLVEKVGRKKVLAIYFAGTALSAWLFGQAGSVEQILMFGSMLYFFSLGAWGCVYAYTPEVYPTLFRAAGSGWAAAFGRIGAFIAPFIVPVIYNYYGTDIGYRNVFIMLTLVFAIVTLVVILFGKETMGKSLEEISGDTSLT</sequence>
<organism evidence="8 9">
    <name type="scientific">Acetobacterium tundrae</name>
    <dbReference type="NCBI Taxonomy" id="132932"/>
    <lineage>
        <taxon>Bacteria</taxon>
        <taxon>Bacillati</taxon>
        <taxon>Bacillota</taxon>
        <taxon>Clostridia</taxon>
        <taxon>Eubacteriales</taxon>
        <taxon>Eubacteriaceae</taxon>
        <taxon>Acetobacterium</taxon>
    </lineage>
</organism>
<protein>
    <submittedName>
        <fullName evidence="8">MFS transporter</fullName>
    </submittedName>
</protein>
<feature type="transmembrane region" description="Helical" evidence="6">
    <location>
        <begin position="173"/>
        <end position="193"/>
    </location>
</feature>